<keyword evidence="3" id="KW-1185">Reference proteome</keyword>
<comment type="caution">
    <text evidence="2">The sequence shown here is derived from an EMBL/GenBank/DDBJ whole genome shotgun (WGS) entry which is preliminary data.</text>
</comment>
<evidence type="ECO:0000259" key="1">
    <source>
        <dbReference type="Pfam" id="PF02010"/>
    </source>
</evidence>
<dbReference type="EMBL" id="CAUYUJ010001013">
    <property type="protein sequence ID" value="CAK0793676.1"/>
    <property type="molecule type" value="Genomic_DNA"/>
</dbReference>
<evidence type="ECO:0000313" key="3">
    <source>
        <dbReference type="Proteomes" id="UP001189429"/>
    </source>
</evidence>
<organism evidence="2 3">
    <name type="scientific">Prorocentrum cordatum</name>
    <dbReference type="NCBI Taxonomy" id="2364126"/>
    <lineage>
        <taxon>Eukaryota</taxon>
        <taxon>Sar</taxon>
        <taxon>Alveolata</taxon>
        <taxon>Dinophyceae</taxon>
        <taxon>Prorocentrales</taxon>
        <taxon>Prorocentraceae</taxon>
        <taxon>Prorocentrum</taxon>
    </lineage>
</organism>
<dbReference type="Pfam" id="PF02010">
    <property type="entry name" value="REJ"/>
    <property type="match status" value="1"/>
</dbReference>
<name>A0ABN9PPW2_9DINO</name>
<gene>
    <name evidence="2" type="ORF">PCOR1329_LOCUS3900</name>
</gene>
<accession>A0ABN9PPW2</accession>
<dbReference type="InterPro" id="IPR002859">
    <property type="entry name" value="PKD/REJ-like"/>
</dbReference>
<proteinExistence type="predicted"/>
<sequence length="172" mass="18862">MAEPPAEVSGHLDLTIEPYIEEDPACDAPTLYRSLWLLNTSSDGSLNPAVSDGDVHSAWILTGPTTSKALLITAPWPAPPGNYLLRLVLTRDSSDESTWQPPAHWDPSSSVGPWIFDSGLFMIDEPPRNGSSDIYPPSGNMTTTRFTLSSLHWVDDDLPLTYRFSWHAGPIS</sequence>
<reference evidence="2" key="1">
    <citation type="submission" date="2023-10" db="EMBL/GenBank/DDBJ databases">
        <authorList>
            <person name="Chen Y."/>
            <person name="Shah S."/>
            <person name="Dougan E. K."/>
            <person name="Thang M."/>
            <person name="Chan C."/>
        </authorList>
    </citation>
    <scope>NUCLEOTIDE SEQUENCE [LARGE SCALE GENOMIC DNA]</scope>
</reference>
<dbReference type="Proteomes" id="UP001189429">
    <property type="component" value="Unassembled WGS sequence"/>
</dbReference>
<evidence type="ECO:0000313" key="2">
    <source>
        <dbReference type="EMBL" id="CAK0793676.1"/>
    </source>
</evidence>
<protein>
    <recommendedName>
        <fullName evidence="1">PKD/REJ-like domain-containing protein</fullName>
    </recommendedName>
</protein>
<feature type="domain" description="PKD/REJ-like" evidence="1">
    <location>
        <begin position="121"/>
        <end position="164"/>
    </location>
</feature>